<sequence length="67" mass="7726">MHHQNKYHVHSTRGTTTTAGHYTLRTLSRRMFTRHNQDRYPRGTPSIPNTQSPCGVPRVAETPLKNQ</sequence>
<dbReference type="EMBL" id="VSRR010000321">
    <property type="protein sequence ID" value="MPC14000.1"/>
    <property type="molecule type" value="Genomic_DNA"/>
</dbReference>
<dbReference type="Proteomes" id="UP000324222">
    <property type="component" value="Unassembled WGS sequence"/>
</dbReference>
<feature type="region of interest" description="Disordered" evidence="1">
    <location>
        <begin position="35"/>
        <end position="67"/>
    </location>
</feature>
<evidence type="ECO:0000313" key="2">
    <source>
        <dbReference type="EMBL" id="MPC14000.1"/>
    </source>
</evidence>
<comment type="caution">
    <text evidence="2">The sequence shown here is derived from an EMBL/GenBank/DDBJ whole genome shotgun (WGS) entry which is preliminary data.</text>
</comment>
<keyword evidence="3" id="KW-1185">Reference proteome</keyword>
<dbReference type="AlphaFoldDB" id="A0A5B7CX61"/>
<gene>
    <name evidence="2" type="ORF">E2C01_006753</name>
</gene>
<evidence type="ECO:0000313" key="3">
    <source>
        <dbReference type="Proteomes" id="UP000324222"/>
    </source>
</evidence>
<reference evidence="2 3" key="1">
    <citation type="submission" date="2019-05" db="EMBL/GenBank/DDBJ databases">
        <title>Another draft genome of Portunus trituberculatus and its Hox gene families provides insights of decapod evolution.</title>
        <authorList>
            <person name="Jeong J.-H."/>
            <person name="Song I."/>
            <person name="Kim S."/>
            <person name="Choi T."/>
            <person name="Kim D."/>
            <person name="Ryu S."/>
            <person name="Kim W."/>
        </authorList>
    </citation>
    <scope>NUCLEOTIDE SEQUENCE [LARGE SCALE GENOMIC DNA]</scope>
    <source>
        <tissue evidence="2">Muscle</tissue>
    </source>
</reference>
<proteinExistence type="predicted"/>
<feature type="compositionally biased region" description="Basic residues" evidence="1">
    <location>
        <begin position="1"/>
        <end position="11"/>
    </location>
</feature>
<organism evidence="2 3">
    <name type="scientific">Portunus trituberculatus</name>
    <name type="common">Swimming crab</name>
    <name type="synonym">Neptunus trituberculatus</name>
    <dbReference type="NCBI Taxonomy" id="210409"/>
    <lineage>
        <taxon>Eukaryota</taxon>
        <taxon>Metazoa</taxon>
        <taxon>Ecdysozoa</taxon>
        <taxon>Arthropoda</taxon>
        <taxon>Crustacea</taxon>
        <taxon>Multicrustacea</taxon>
        <taxon>Malacostraca</taxon>
        <taxon>Eumalacostraca</taxon>
        <taxon>Eucarida</taxon>
        <taxon>Decapoda</taxon>
        <taxon>Pleocyemata</taxon>
        <taxon>Brachyura</taxon>
        <taxon>Eubrachyura</taxon>
        <taxon>Portunoidea</taxon>
        <taxon>Portunidae</taxon>
        <taxon>Portuninae</taxon>
        <taxon>Portunus</taxon>
    </lineage>
</organism>
<evidence type="ECO:0000256" key="1">
    <source>
        <dbReference type="SAM" id="MobiDB-lite"/>
    </source>
</evidence>
<accession>A0A5B7CX61</accession>
<feature type="compositionally biased region" description="Low complexity" evidence="1">
    <location>
        <begin position="12"/>
        <end position="22"/>
    </location>
</feature>
<name>A0A5B7CX61_PORTR</name>
<feature type="region of interest" description="Disordered" evidence="1">
    <location>
        <begin position="1"/>
        <end position="22"/>
    </location>
</feature>
<protein>
    <submittedName>
        <fullName evidence="2">Uncharacterized protein</fullName>
    </submittedName>
</protein>